<accession>V6EYR9</accession>
<keyword evidence="4 6" id="KW-1133">Transmembrane helix</keyword>
<dbReference type="InterPro" id="IPR050189">
    <property type="entry name" value="MFS_Efflux_Transporters"/>
</dbReference>
<comment type="subcellular location">
    <subcellularLocation>
        <location evidence="1">Cell membrane</location>
        <topology evidence="1">Multi-pass membrane protein</topology>
    </subcellularLocation>
</comment>
<feature type="transmembrane region" description="Helical" evidence="6">
    <location>
        <begin position="146"/>
        <end position="167"/>
    </location>
</feature>
<evidence type="ECO:0000256" key="2">
    <source>
        <dbReference type="ARBA" id="ARBA00022475"/>
    </source>
</evidence>
<dbReference type="STRING" id="1430440.MGMSRv2__0153"/>
<evidence type="ECO:0000256" key="5">
    <source>
        <dbReference type="ARBA" id="ARBA00023136"/>
    </source>
</evidence>
<dbReference type="PANTHER" id="PTHR43124">
    <property type="entry name" value="PURINE EFFLUX PUMP PBUE"/>
    <property type="match status" value="1"/>
</dbReference>
<evidence type="ECO:0000313" key="9">
    <source>
        <dbReference type="Proteomes" id="UP000018922"/>
    </source>
</evidence>
<dbReference type="eggNOG" id="COG2814">
    <property type="taxonomic scope" value="Bacteria"/>
</dbReference>
<protein>
    <submittedName>
        <fullName evidence="8">MFS general substrate transporter</fullName>
    </submittedName>
</protein>
<dbReference type="InterPro" id="IPR011701">
    <property type="entry name" value="MFS"/>
</dbReference>
<organism evidence="8 9">
    <name type="scientific">Magnetospirillum gryphiswaldense (strain DSM 6361 / JCM 21280 / NBRC 15271 / MSR-1)</name>
    <dbReference type="NCBI Taxonomy" id="431944"/>
    <lineage>
        <taxon>Bacteria</taxon>
        <taxon>Pseudomonadati</taxon>
        <taxon>Pseudomonadota</taxon>
        <taxon>Alphaproteobacteria</taxon>
        <taxon>Rhodospirillales</taxon>
        <taxon>Rhodospirillaceae</taxon>
        <taxon>Magnetospirillum</taxon>
    </lineage>
</organism>
<dbReference type="Pfam" id="PF07690">
    <property type="entry name" value="MFS_1"/>
    <property type="match status" value="1"/>
</dbReference>
<feature type="transmembrane region" description="Helical" evidence="6">
    <location>
        <begin position="286"/>
        <end position="303"/>
    </location>
</feature>
<dbReference type="KEGG" id="mgy:MGMSRv2__0153"/>
<name>V6EYR9_MAGGM</name>
<feature type="transmembrane region" description="Helical" evidence="6">
    <location>
        <begin position="86"/>
        <end position="105"/>
    </location>
</feature>
<keyword evidence="3 6" id="KW-0812">Transmembrane</keyword>
<dbReference type="GO" id="GO:0005886">
    <property type="term" value="C:plasma membrane"/>
    <property type="evidence" value="ECO:0007669"/>
    <property type="project" value="UniProtKB-SubCell"/>
</dbReference>
<feature type="transmembrane region" description="Helical" evidence="6">
    <location>
        <begin position="347"/>
        <end position="369"/>
    </location>
</feature>
<dbReference type="SUPFAM" id="SSF103473">
    <property type="entry name" value="MFS general substrate transporter"/>
    <property type="match status" value="1"/>
</dbReference>
<evidence type="ECO:0000259" key="7">
    <source>
        <dbReference type="PROSITE" id="PS50850"/>
    </source>
</evidence>
<feature type="transmembrane region" description="Helical" evidence="6">
    <location>
        <begin position="309"/>
        <end position="335"/>
    </location>
</feature>
<feature type="domain" description="Major facilitator superfamily (MFS) profile" evidence="7">
    <location>
        <begin position="20"/>
        <end position="407"/>
    </location>
</feature>
<dbReference type="PANTHER" id="PTHR43124:SF3">
    <property type="entry name" value="CHLORAMPHENICOL EFFLUX PUMP RV0191"/>
    <property type="match status" value="1"/>
</dbReference>
<feature type="transmembrane region" description="Helical" evidence="6">
    <location>
        <begin position="21"/>
        <end position="41"/>
    </location>
</feature>
<evidence type="ECO:0000256" key="1">
    <source>
        <dbReference type="ARBA" id="ARBA00004651"/>
    </source>
</evidence>
<keyword evidence="2" id="KW-1003">Cell membrane</keyword>
<dbReference type="InterPro" id="IPR036259">
    <property type="entry name" value="MFS_trans_sf"/>
</dbReference>
<evidence type="ECO:0000256" key="3">
    <source>
        <dbReference type="ARBA" id="ARBA00022692"/>
    </source>
</evidence>
<feature type="transmembrane region" description="Helical" evidence="6">
    <location>
        <begin position="234"/>
        <end position="254"/>
    </location>
</feature>
<dbReference type="AlphaFoldDB" id="V6EYR9"/>
<keyword evidence="5 6" id="KW-0472">Membrane</keyword>
<evidence type="ECO:0000256" key="4">
    <source>
        <dbReference type="ARBA" id="ARBA00022989"/>
    </source>
</evidence>
<sequence length="408" mass="42217">MTKPYKNIHMFKYLGRGVGAVRLLCLAEVLTMGPVFAFPALLPDFISLFDFSSTEAGWLSGITFAGYAAAVPTLSALTDRLDARRVYVAGAVVAGLSALLFAVLAEGFWTALVFRALAGIGLAGTYMPGLKALVDRTDGPDQPKWMSWYTASFSLGTGISFLTAGLFAEILGWRGAFALLGAGALVAAALVLALDNRIPAAKPIGKLLDLRPVLANRRVMAYVLGYFAHMWELFGLRSWMVAFLAFAAAGPAFLTPTLVAALSSVVAMTASIGGAALALKYDRIRTCSLFAVASGTCAVLVGLSSGWGMAAVVVLMLVYNGVVQLDSAALTTGAVLAAEPERRGASIAVHSLIGFAGAFLGPLAFGWILESAGGAQSALAWALAFASLGAVAALGPLALIGLGRARSK</sequence>
<feature type="transmembrane region" description="Helical" evidence="6">
    <location>
        <begin position="56"/>
        <end position="74"/>
    </location>
</feature>
<evidence type="ECO:0000313" key="8">
    <source>
        <dbReference type="EMBL" id="CDK97368.1"/>
    </source>
</evidence>
<feature type="transmembrane region" description="Helical" evidence="6">
    <location>
        <begin position="111"/>
        <end position="134"/>
    </location>
</feature>
<proteinExistence type="predicted"/>
<feature type="transmembrane region" description="Helical" evidence="6">
    <location>
        <begin position="173"/>
        <end position="194"/>
    </location>
</feature>
<dbReference type="GO" id="GO:0022857">
    <property type="term" value="F:transmembrane transporter activity"/>
    <property type="evidence" value="ECO:0007669"/>
    <property type="project" value="InterPro"/>
</dbReference>
<dbReference type="CDD" id="cd06174">
    <property type="entry name" value="MFS"/>
    <property type="match status" value="1"/>
</dbReference>
<feature type="transmembrane region" description="Helical" evidence="6">
    <location>
        <begin position="381"/>
        <end position="402"/>
    </location>
</feature>
<dbReference type="PROSITE" id="PS50850">
    <property type="entry name" value="MFS"/>
    <property type="match status" value="1"/>
</dbReference>
<dbReference type="HOGENOM" id="CLU_056365_1_0_5"/>
<dbReference type="EMBL" id="HG794546">
    <property type="protein sequence ID" value="CDK97368.1"/>
    <property type="molecule type" value="Genomic_DNA"/>
</dbReference>
<feature type="transmembrane region" description="Helical" evidence="6">
    <location>
        <begin position="260"/>
        <end position="279"/>
    </location>
</feature>
<evidence type="ECO:0000256" key="6">
    <source>
        <dbReference type="SAM" id="Phobius"/>
    </source>
</evidence>
<gene>
    <name evidence="8" type="ordered locus">MGMSRv2__0153</name>
</gene>
<dbReference type="Gene3D" id="1.20.1250.20">
    <property type="entry name" value="MFS general substrate transporter like domains"/>
    <property type="match status" value="1"/>
</dbReference>
<dbReference type="InterPro" id="IPR020846">
    <property type="entry name" value="MFS_dom"/>
</dbReference>
<dbReference type="Proteomes" id="UP000018922">
    <property type="component" value="Chromosome I"/>
</dbReference>
<keyword evidence="9" id="KW-1185">Reference proteome</keyword>
<reference evidence="8 9" key="1">
    <citation type="journal article" date="2014" name="Genome Announc.">
        <title>Complete genome sequence of Magnetospirillum gryphiswaldense MSR-1.</title>
        <authorList>
            <person name="Wang X."/>
            <person name="Wang Q."/>
            <person name="Zhang W."/>
            <person name="Wang Y."/>
            <person name="Li L."/>
            <person name="Wen T."/>
            <person name="Zhang T."/>
            <person name="Zhang Y."/>
            <person name="Xu J."/>
            <person name="Hu J."/>
            <person name="Li S."/>
            <person name="Liu L."/>
            <person name="Liu J."/>
            <person name="Jiang W."/>
            <person name="Tian J."/>
            <person name="Li Y."/>
            <person name="Schuler D."/>
            <person name="Wang L."/>
            <person name="Li J."/>
        </authorList>
    </citation>
    <scope>NUCLEOTIDE SEQUENCE [LARGE SCALE GENOMIC DNA]</scope>
    <source>
        <strain evidence="9">DSM 6361 / JCM 21280 / NBRC 15271 / MSR-1</strain>
    </source>
</reference>